<proteinExistence type="predicted"/>
<dbReference type="Proteomes" id="UP000054928">
    <property type="component" value="Unassembled WGS sequence"/>
</dbReference>
<evidence type="ECO:0000313" key="3">
    <source>
        <dbReference type="Proteomes" id="UP000054928"/>
    </source>
</evidence>
<name>A0A0P1AIN1_PLAHL</name>
<dbReference type="OrthoDB" id="168166at2759"/>
<feature type="compositionally biased region" description="Polar residues" evidence="1">
    <location>
        <begin position="434"/>
        <end position="443"/>
    </location>
</feature>
<feature type="region of interest" description="Disordered" evidence="1">
    <location>
        <begin position="376"/>
        <end position="395"/>
    </location>
</feature>
<accession>A0A0P1AIN1</accession>
<sequence length="443" mass="50374">MTDCINDAGISTLVLINDEEFVLRASQSLVQFDNYSQVATNFEQIFTLTLERGRNSDYDSHEDACIPIIVSPLSTHRFELSVADATLSPFESILYLNEPQIYRVNFFIPKASESDYVWDNFQDRIVIHTKLSKLVIRLEARKSKTSLPFRYNQERNTLFPASLPDIKSPPLRLFDDIKRKTCSNQGHQSDGVDSHAGQTLIENDKSDIRRRDSRSFLSRPSLSTRDCIEYSSSPPPILTTIQSQHEAQAVIMALRRRRITQTRALYSTRMSPNADVLAPKMVTFDASVMIELEEFNELINAAKDRVKKDTASVKSELAYYQQLLPKPLCPPVRASRPRESRHLSATFKRPLTLLPALVRPSSGNIVKKITALDTKRAVNNQEPSPPQNHVVERPKSNTQIDFQLPLMKGFSRLPQYQIALKQRNEARKDESDDLNPQTSSPSI</sequence>
<dbReference type="GeneID" id="36405945"/>
<protein>
    <submittedName>
        <fullName evidence="2">Uncharacterized protein</fullName>
    </submittedName>
</protein>
<dbReference type="RefSeq" id="XP_024577075.1">
    <property type="nucleotide sequence ID" value="XM_024726394.1"/>
</dbReference>
<keyword evidence="3" id="KW-1185">Reference proteome</keyword>
<evidence type="ECO:0000256" key="1">
    <source>
        <dbReference type="SAM" id="MobiDB-lite"/>
    </source>
</evidence>
<dbReference type="OMA" id="WKHAFAS"/>
<evidence type="ECO:0000313" key="2">
    <source>
        <dbReference type="EMBL" id="CEG40706.1"/>
    </source>
</evidence>
<feature type="region of interest" description="Disordered" evidence="1">
    <location>
        <begin position="182"/>
        <end position="205"/>
    </location>
</feature>
<organism evidence="2 3">
    <name type="scientific">Plasmopara halstedii</name>
    <name type="common">Downy mildew of sunflower</name>
    <dbReference type="NCBI Taxonomy" id="4781"/>
    <lineage>
        <taxon>Eukaryota</taxon>
        <taxon>Sar</taxon>
        <taxon>Stramenopiles</taxon>
        <taxon>Oomycota</taxon>
        <taxon>Peronosporomycetes</taxon>
        <taxon>Peronosporales</taxon>
        <taxon>Peronosporaceae</taxon>
        <taxon>Plasmopara</taxon>
    </lineage>
</organism>
<dbReference type="EMBL" id="CCYD01000523">
    <property type="protein sequence ID" value="CEG40706.1"/>
    <property type="molecule type" value="Genomic_DNA"/>
</dbReference>
<dbReference type="AlphaFoldDB" id="A0A0P1AIN1"/>
<reference evidence="3" key="1">
    <citation type="submission" date="2014-09" db="EMBL/GenBank/DDBJ databases">
        <authorList>
            <person name="Sharma Rahul"/>
            <person name="Thines Marco"/>
        </authorList>
    </citation>
    <scope>NUCLEOTIDE SEQUENCE [LARGE SCALE GENOMIC DNA]</scope>
</reference>
<feature type="region of interest" description="Disordered" evidence="1">
    <location>
        <begin position="422"/>
        <end position="443"/>
    </location>
</feature>